<dbReference type="PANTHER" id="PTHR48434:SF1">
    <property type="entry name" value="(RAPE) HYPOTHETICAL PROTEIN"/>
    <property type="match status" value="1"/>
</dbReference>
<organism evidence="2 3">
    <name type="scientific">Saponaria officinalis</name>
    <name type="common">Common soapwort</name>
    <name type="synonym">Lychnis saponaria</name>
    <dbReference type="NCBI Taxonomy" id="3572"/>
    <lineage>
        <taxon>Eukaryota</taxon>
        <taxon>Viridiplantae</taxon>
        <taxon>Streptophyta</taxon>
        <taxon>Embryophyta</taxon>
        <taxon>Tracheophyta</taxon>
        <taxon>Spermatophyta</taxon>
        <taxon>Magnoliopsida</taxon>
        <taxon>eudicotyledons</taxon>
        <taxon>Gunneridae</taxon>
        <taxon>Pentapetalae</taxon>
        <taxon>Caryophyllales</taxon>
        <taxon>Caryophyllaceae</taxon>
        <taxon>Caryophylleae</taxon>
        <taxon>Saponaria</taxon>
    </lineage>
</organism>
<dbReference type="PANTHER" id="PTHR48434">
    <property type="entry name" value="(RAPE) HYPOTHETICAL PROTEIN"/>
    <property type="match status" value="1"/>
</dbReference>
<comment type="caution">
    <text evidence="2">The sequence shown here is derived from an EMBL/GenBank/DDBJ whole genome shotgun (WGS) entry which is preliminary data.</text>
</comment>
<protein>
    <submittedName>
        <fullName evidence="2">Uncharacterized protein</fullName>
    </submittedName>
</protein>
<dbReference type="Proteomes" id="UP001443914">
    <property type="component" value="Unassembled WGS sequence"/>
</dbReference>
<dbReference type="AlphaFoldDB" id="A0AAW1ND79"/>
<dbReference type="EMBL" id="JBDFQZ010000001">
    <property type="protein sequence ID" value="KAK9756025.1"/>
    <property type="molecule type" value="Genomic_DNA"/>
</dbReference>
<keyword evidence="3" id="KW-1185">Reference proteome</keyword>
<feature type="region of interest" description="Disordered" evidence="1">
    <location>
        <begin position="1"/>
        <end position="48"/>
    </location>
</feature>
<evidence type="ECO:0000313" key="2">
    <source>
        <dbReference type="EMBL" id="KAK9756025.1"/>
    </source>
</evidence>
<feature type="compositionally biased region" description="Polar residues" evidence="1">
    <location>
        <begin position="299"/>
        <end position="308"/>
    </location>
</feature>
<evidence type="ECO:0000313" key="3">
    <source>
        <dbReference type="Proteomes" id="UP001443914"/>
    </source>
</evidence>
<sequence length="324" mass="36783">MSNKGKAPKIQTGGYQSSNDYEMEIQISKPSSSNSKPSSNPIKTSNTFNPLLSQPCRPALPYNYAVQNHPTTQKEKEAKIQNTSSMPGYFIKSTVEPLCLTKYRTSPPIQEFRVNNSNIFAQGIHCFSDNISKNQRFYEFILVDLGSADIKHERCKVTGKIQYSKLIINKVNTTDDWIDPFAEKEFSKRFIPQTYSHNDYKNAWSRALLLEDFDHSWFITFNKTCPKGGRKLEWAIQDLNRQQSSSSKSRPPKPSKNSPDVKQSPEDRSVAIKQMVNDPIFRQQLLDALKSTSCTSNEAESYASSSLNPHVGPCSHDPFDSYEL</sequence>
<feature type="compositionally biased region" description="Low complexity" evidence="1">
    <location>
        <begin position="240"/>
        <end position="249"/>
    </location>
</feature>
<feature type="region of interest" description="Disordered" evidence="1">
    <location>
        <begin position="299"/>
        <end position="324"/>
    </location>
</feature>
<proteinExistence type="predicted"/>
<reference evidence="2" key="1">
    <citation type="submission" date="2024-03" db="EMBL/GenBank/DDBJ databases">
        <title>WGS assembly of Saponaria officinalis var. Norfolk2.</title>
        <authorList>
            <person name="Jenkins J."/>
            <person name="Shu S."/>
            <person name="Grimwood J."/>
            <person name="Barry K."/>
            <person name="Goodstein D."/>
            <person name="Schmutz J."/>
            <person name="Leebens-Mack J."/>
            <person name="Osbourn A."/>
        </authorList>
    </citation>
    <scope>NUCLEOTIDE SEQUENCE [LARGE SCALE GENOMIC DNA]</scope>
    <source>
        <strain evidence="2">JIC</strain>
    </source>
</reference>
<gene>
    <name evidence="2" type="ORF">RND81_01G067800</name>
</gene>
<name>A0AAW1ND79_SAPOF</name>
<accession>A0AAW1ND79</accession>
<feature type="compositionally biased region" description="Low complexity" evidence="1">
    <location>
        <begin position="25"/>
        <end position="46"/>
    </location>
</feature>
<evidence type="ECO:0000256" key="1">
    <source>
        <dbReference type="SAM" id="MobiDB-lite"/>
    </source>
</evidence>
<feature type="region of interest" description="Disordered" evidence="1">
    <location>
        <begin position="240"/>
        <end position="267"/>
    </location>
</feature>